<dbReference type="InterPro" id="IPR055703">
    <property type="entry name" value="DUF7279"/>
</dbReference>
<comment type="caution">
    <text evidence="1">The sequence shown here is derived from an EMBL/GenBank/DDBJ whole genome shotgun (WGS) entry which is preliminary data.</text>
</comment>
<gene>
    <name evidence="1" type="ORF">M8013_14330</name>
</gene>
<dbReference type="Proteomes" id="UP001061282">
    <property type="component" value="Unassembled WGS sequence"/>
</dbReference>
<dbReference type="RefSeq" id="WP_271268475.1">
    <property type="nucleotide sequence ID" value="NZ_JAMGZJ010000077.1"/>
</dbReference>
<dbReference type="AlphaFoldDB" id="A0A9J6QG97"/>
<reference evidence="1" key="1">
    <citation type="submission" date="2022-05" db="EMBL/GenBank/DDBJ databases">
        <title>Description of a novel species of Leclercia; Leclercia tamurae and the Proposal for a Novel Genus Silvania gen. nov. Containing Two Novel Species Silvania hatchlandensis sp. nov. and Silvania confinis sp. nov. Isolated from the Rhizosphere of Oak.</title>
        <authorList>
            <person name="Maddock D.W."/>
            <person name="Brady C.L."/>
            <person name="Denman S."/>
            <person name="Arnold D."/>
        </authorList>
    </citation>
    <scope>NUCLEOTIDE SEQUENCE</scope>
    <source>
        <strain evidence="1">H4N4</strain>
    </source>
</reference>
<dbReference type="Pfam" id="PF23945">
    <property type="entry name" value="DUF7279"/>
    <property type="match status" value="1"/>
</dbReference>
<sequence length="57" mass="6897">MWTLKHDPTLYGHGWIYSKPIEQISPSGEMIKFETCWWFPVKPTKKQLRQARKNKLH</sequence>
<protein>
    <submittedName>
        <fullName evidence="1">Uncharacterized protein</fullName>
    </submittedName>
</protein>
<name>A0A9J6QG97_9ENTR</name>
<keyword evidence="2" id="KW-1185">Reference proteome</keyword>
<dbReference type="EMBL" id="JAMGZJ010000077">
    <property type="protein sequence ID" value="MCU6669921.1"/>
    <property type="molecule type" value="Genomic_DNA"/>
</dbReference>
<organism evidence="1 2">
    <name type="scientific">Silvania confinis</name>
    <dbReference type="NCBI Taxonomy" id="2926470"/>
    <lineage>
        <taxon>Bacteria</taxon>
        <taxon>Pseudomonadati</taxon>
        <taxon>Pseudomonadota</taxon>
        <taxon>Gammaproteobacteria</taxon>
        <taxon>Enterobacterales</taxon>
        <taxon>Enterobacteriaceae</taxon>
        <taxon>Silvania</taxon>
    </lineage>
</organism>
<proteinExistence type="predicted"/>
<evidence type="ECO:0000313" key="1">
    <source>
        <dbReference type="EMBL" id="MCU6669921.1"/>
    </source>
</evidence>
<accession>A0A9J6QG97</accession>
<evidence type="ECO:0000313" key="2">
    <source>
        <dbReference type="Proteomes" id="UP001061282"/>
    </source>
</evidence>